<dbReference type="InterPro" id="IPR009057">
    <property type="entry name" value="Homeodomain-like_sf"/>
</dbReference>
<dbReference type="Proteomes" id="UP000594263">
    <property type="component" value="Unplaced"/>
</dbReference>
<evidence type="ECO:0000256" key="10">
    <source>
        <dbReference type="SAM" id="Coils"/>
    </source>
</evidence>
<evidence type="ECO:0000256" key="7">
    <source>
        <dbReference type="ARBA" id="ARBA00023242"/>
    </source>
</evidence>
<keyword evidence="3" id="KW-0805">Transcription regulation</keyword>
<keyword evidence="10" id="KW-0175">Coiled coil</keyword>
<dbReference type="EnsemblPlants" id="Kaladp1129s0026.1.v1.1">
    <property type="protein sequence ID" value="Kaladp1129s0026.1.v1.1"/>
    <property type="gene ID" value="Kaladp1129s0026.v1.1"/>
</dbReference>
<dbReference type="PROSITE" id="PS00027">
    <property type="entry name" value="HOMEOBOX_1"/>
    <property type="match status" value="1"/>
</dbReference>
<organism evidence="13 14">
    <name type="scientific">Kalanchoe fedtschenkoi</name>
    <name type="common">Lavender scallops</name>
    <name type="synonym">South American air plant</name>
    <dbReference type="NCBI Taxonomy" id="63787"/>
    <lineage>
        <taxon>Eukaryota</taxon>
        <taxon>Viridiplantae</taxon>
        <taxon>Streptophyta</taxon>
        <taxon>Embryophyta</taxon>
        <taxon>Tracheophyta</taxon>
        <taxon>Spermatophyta</taxon>
        <taxon>Magnoliopsida</taxon>
        <taxon>eudicotyledons</taxon>
        <taxon>Gunneridae</taxon>
        <taxon>Pentapetalae</taxon>
        <taxon>Saxifragales</taxon>
        <taxon>Crassulaceae</taxon>
        <taxon>Kalanchoe</taxon>
    </lineage>
</organism>
<dbReference type="Gramene" id="Kaladp1129s0026.1.v1.1">
    <property type="protein sequence ID" value="Kaladp1129s0026.1.v1.1"/>
    <property type="gene ID" value="Kaladp1129s0026.v1.1"/>
</dbReference>
<comment type="subcellular location">
    <subcellularLocation>
        <location evidence="1 8 9">Nucleus</location>
    </subcellularLocation>
</comment>
<name>A0A7N0VK92_KALFE</name>
<feature type="region of interest" description="Disordered" evidence="11">
    <location>
        <begin position="64"/>
        <end position="126"/>
    </location>
</feature>
<feature type="compositionally biased region" description="Polar residues" evidence="11">
    <location>
        <begin position="80"/>
        <end position="90"/>
    </location>
</feature>
<keyword evidence="14" id="KW-1185">Reference proteome</keyword>
<evidence type="ECO:0000256" key="2">
    <source>
        <dbReference type="ARBA" id="ARBA00006074"/>
    </source>
</evidence>
<dbReference type="Gene3D" id="1.10.10.60">
    <property type="entry name" value="Homeodomain-like"/>
    <property type="match status" value="1"/>
</dbReference>
<comment type="similarity">
    <text evidence="2">Belongs to the HD-ZIP homeobox family. Class II subfamily.</text>
</comment>
<evidence type="ECO:0000259" key="12">
    <source>
        <dbReference type="PROSITE" id="PS50071"/>
    </source>
</evidence>
<dbReference type="SUPFAM" id="SSF46689">
    <property type="entry name" value="Homeodomain-like"/>
    <property type="match status" value="1"/>
</dbReference>
<evidence type="ECO:0000256" key="9">
    <source>
        <dbReference type="RuleBase" id="RU000682"/>
    </source>
</evidence>
<protein>
    <recommendedName>
        <fullName evidence="12">Homeobox domain-containing protein</fullName>
    </recommendedName>
</protein>
<dbReference type="PROSITE" id="PS50071">
    <property type="entry name" value="HOMEOBOX_2"/>
    <property type="match status" value="1"/>
</dbReference>
<reference evidence="13" key="1">
    <citation type="submission" date="2021-01" db="UniProtKB">
        <authorList>
            <consortium name="EnsemblPlants"/>
        </authorList>
    </citation>
    <scope>IDENTIFICATION</scope>
</reference>
<evidence type="ECO:0000256" key="5">
    <source>
        <dbReference type="ARBA" id="ARBA00023155"/>
    </source>
</evidence>
<proteinExistence type="inferred from homology"/>
<feature type="domain" description="Homeobox" evidence="12">
    <location>
        <begin position="119"/>
        <end position="179"/>
    </location>
</feature>
<accession>A0A7N0VK92</accession>
<dbReference type="InterPro" id="IPR001356">
    <property type="entry name" value="HD"/>
</dbReference>
<evidence type="ECO:0000313" key="14">
    <source>
        <dbReference type="Proteomes" id="UP000594263"/>
    </source>
</evidence>
<evidence type="ECO:0000256" key="11">
    <source>
        <dbReference type="SAM" id="MobiDB-lite"/>
    </source>
</evidence>
<feature type="coiled-coil region" evidence="10">
    <location>
        <begin position="171"/>
        <end position="212"/>
    </location>
</feature>
<dbReference type="FunFam" id="1.10.10.60:FF:000192">
    <property type="entry name" value="Homeobox-leucine zipper protein HAT22"/>
    <property type="match status" value="1"/>
</dbReference>
<keyword evidence="4 8" id="KW-0238">DNA-binding</keyword>
<dbReference type="CDD" id="cd00086">
    <property type="entry name" value="homeodomain"/>
    <property type="match status" value="1"/>
</dbReference>
<dbReference type="InterPro" id="IPR050762">
    <property type="entry name" value="HD-ZIP_Homeobox_LZ_Class_II"/>
</dbReference>
<dbReference type="PANTHER" id="PTHR45714">
    <property type="entry name" value="HOMEOBOX-LEUCINE ZIPPER PROTEIN HAT14"/>
    <property type="match status" value="1"/>
</dbReference>
<dbReference type="GO" id="GO:0005634">
    <property type="term" value="C:nucleus"/>
    <property type="evidence" value="ECO:0007669"/>
    <property type="project" value="UniProtKB-SubCell"/>
</dbReference>
<dbReference type="PRINTS" id="PR00031">
    <property type="entry name" value="HTHREPRESSR"/>
</dbReference>
<sequence>MSEVAALGNMVMMSSSEFGSGLDLNLSLNLGAPPHLPAVEPHSFSPNPVLSLAPALSLDKKVVDLTKPPTSGDQGEDGGSPNSTWSTTLTGKRAHPEEEPNLVPGRESPPRGGSDEEDGENSRKKLRLSVDQSILLEETFKEHSTLNPRQKQALAKQLGLRARQVEVWFQNRRARTKLKQTEAECEFMKRNCESLMDRVRRLTKEVHELRALKVAPQYYMQMPPATTLTLCPSCERVGIPAPPPAAAPFNGGRVAGPVPDNPWASGAGQMNLSLF</sequence>
<dbReference type="PANTHER" id="PTHR45714:SF16">
    <property type="entry name" value="HOMEOBOX-LEUCINE ZIPPER PROTEIN HAT2"/>
    <property type="match status" value="1"/>
</dbReference>
<evidence type="ECO:0000256" key="6">
    <source>
        <dbReference type="ARBA" id="ARBA00023163"/>
    </source>
</evidence>
<evidence type="ECO:0000256" key="8">
    <source>
        <dbReference type="PROSITE-ProRule" id="PRU00108"/>
    </source>
</evidence>
<dbReference type="InterPro" id="IPR017970">
    <property type="entry name" value="Homeobox_CS"/>
</dbReference>
<dbReference type="Pfam" id="PF00046">
    <property type="entry name" value="Homeodomain"/>
    <property type="match status" value="1"/>
</dbReference>
<dbReference type="InterPro" id="IPR003106">
    <property type="entry name" value="Leu_zip_homeo"/>
</dbReference>
<dbReference type="InterPro" id="IPR000047">
    <property type="entry name" value="HTH_motif"/>
</dbReference>
<dbReference type="AlphaFoldDB" id="A0A7N0VK92"/>
<keyword evidence="6" id="KW-0804">Transcription</keyword>
<evidence type="ECO:0000256" key="1">
    <source>
        <dbReference type="ARBA" id="ARBA00004123"/>
    </source>
</evidence>
<dbReference type="SMART" id="SM00389">
    <property type="entry name" value="HOX"/>
    <property type="match status" value="1"/>
</dbReference>
<keyword evidence="7 8" id="KW-0539">Nucleus</keyword>
<evidence type="ECO:0000256" key="4">
    <source>
        <dbReference type="ARBA" id="ARBA00023125"/>
    </source>
</evidence>
<dbReference type="GO" id="GO:0000981">
    <property type="term" value="F:DNA-binding transcription factor activity, RNA polymerase II-specific"/>
    <property type="evidence" value="ECO:0007669"/>
    <property type="project" value="InterPro"/>
</dbReference>
<feature type="DNA-binding region" description="Homeobox" evidence="8">
    <location>
        <begin position="121"/>
        <end position="180"/>
    </location>
</feature>
<evidence type="ECO:0000313" key="13">
    <source>
        <dbReference type="EnsemblPlants" id="Kaladp1129s0026.1.v1.1"/>
    </source>
</evidence>
<evidence type="ECO:0000256" key="3">
    <source>
        <dbReference type="ARBA" id="ARBA00023015"/>
    </source>
</evidence>
<keyword evidence="5 8" id="KW-0371">Homeobox</keyword>
<dbReference type="GO" id="GO:0043565">
    <property type="term" value="F:sequence-specific DNA binding"/>
    <property type="evidence" value="ECO:0007669"/>
    <property type="project" value="InterPro"/>
</dbReference>
<dbReference type="SMART" id="SM00340">
    <property type="entry name" value="HALZ"/>
    <property type="match status" value="1"/>
</dbReference>